<feature type="domain" description="Phorbol-ester/DAG-type" evidence="22">
    <location>
        <begin position="169"/>
        <end position="220"/>
    </location>
</feature>
<dbReference type="SMART" id="SM00133">
    <property type="entry name" value="S_TK_X"/>
    <property type="match status" value="1"/>
</dbReference>
<evidence type="ECO:0000256" key="7">
    <source>
        <dbReference type="ARBA" id="ARBA00022737"/>
    </source>
</evidence>
<dbReference type="PRINTS" id="PR00008">
    <property type="entry name" value="DAGPEDOMAIN"/>
</dbReference>
<evidence type="ECO:0000313" key="24">
    <source>
        <dbReference type="EMBL" id="ESO06607.1"/>
    </source>
</evidence>
<evidence type="ECO:0000256" key="13">
    <source>
        <dbReference type="ARBA" id="ARBA00047272"/>
    </source>
</evidence>
<dbReference type="FunFam" id="3.30.60.20:FF:000063">
    <property type="entry name" value="Protein kinase C"/>
    <property type="match status" value="1"/>
</dbReference>
<dbReference type="GO" id="GO:0005524">
    <property type="term" value="F:ATP binding"/>
    <property type="evidence" value="ECO:0007669"/>
    <property type="project" value="UniProtKB-UniRule"/>
</dbReference>
<dbReference type="FunFam" id="2.60.40.150:FF:000056">
    <property type="entry name" value="Protein kinase C epsilon"/>
    <property type="match status" value="1"/>
</dbReference>
<organism evidence="25 26">
    <name type="scientific">Helobdella robusta</name>
    <name type="common">Californian leech</name>
    <dbReference type="NCBI Taxonomy" id="6412"/>
    <lineage>
        <taxon>Eukaryota</taxon>
        <taxon>Metazoa</taxon>
        <taxon>Spiralia</taxon>
        <taxon>Lophotrochozoa</taxon>
        <taxon>Annelida</taxon>
        <taxon>Clitellata</taxon>
        <taxon>Hirudinea</taxon>
        <taxon>Rhynchobdellida</taxon>
        <taxon>Glossiphoniidae</taxon>
        <taxon>Helobdella</taxon>
    </lineage>
</organism>
<dbReference type="CDD" id="cd04014">
    <property type="entry name" value="C2_PKC_epsilon"/>
    <property type="match status" value="1"/>
</dbReference>
<feature type="domain" description="C2" evidence="20">
    <location>
        <begin position="1"/>
        <end position="117"/>
    </location>
</feature>
<dbReference type="InterPro" id="IPR017892">
    <property type="entry name" value="Pkinase_C"/>
</dbReference>
<keyword evidence="7" id="KW-0677">Repeat</keyword>
<dbReference type="InterPro" id="IPR000008">
    <property type="entry name" value="C2_dom"/>
</dbReference>
<dbReference type="InterPro" id="IPR002219">
    <property type="entry name" value="PKC_DAG/PE"/>
</dbReference>
<keyword evidence="4" id="KW-0597">Phosphoprotein</keyword>
<dbReference type="CDD" id="cd20835">
    <property type="entry name" value="C1_nPKC_epsilon-like_rpt1"/>
    <property type="match status" value="1"/>
</dbReference>
<evidence type="ECO:0000256" key="2">
    <source>
        <dbReference type="ARBA" id="ARBA00012429"/>
    </source>
</evidence>
<evidence type="ECO:0000313" key="25">
    <source>
        <dbReference type="EnsemblMetazoa" id="HelroP64769"/>
    </source>
</evidence>
<evidence type="ECO:0000256" key="10">
    <source>
        <dbReference type="ARBA" id="ARBA00022777"/>
    </source>
</evidence>
<dbReference type="InterPro" id="IPR000961">
    <property type="entry name" value="AGC-kinase_C"/>
</dbReference>
<dbReference type="SMART" id="SM00109">
    <property type="entry name" value="C1"/>
    <property type="match status" value="2"/>
</dbReference>
<dbReference type="PROSITE" id="PS51285">
    <property type="entry name" value="AGC_KINASE_CTER"/>
    <property type="match status" value="1"/>
</dbReference>
<dbReference type="eggNOG" id="KOG0694">
    <property type="taxonomic scope" value="Eukaryota"/>
</dbReference>
<dbReference type="STRING" id="6412.T1FXY8"/>
<comment type="similarity">
    <text evidence="1 16">Belongs to the protein kinase superfamily. AGC Ser/Thr protein kinase family. PKC subfamily.</text>
</comment>
<keyword evidence="10 16" id="KW-0418">Kinase</keyword>
<feature type="domain" description="Phorbol-ester/DAG-type" evidence="22">
    <location>
        <begin position="243"/>
        <end position="293"/>
    </location>
</feature>
<keyword evidence="5 16" id="KW-0808">Transferase</keyword>
<gene>
    <name evidence="25" type="primary">20213686</name>
    <name evidence="24" type="ORF">HELRODRAFT_64769</name>
</gene>
<evidence type="ECO:0000256" key="12">
    <source>
        <dbReference type="ARBA" id="ARBA00022840"/>
    </source>
</evidence>
<dbReference type="GO" id="GO:0035556">
    <property type="term" value="P:intracellular signal transduction"/>
    <property type="evidence" value="ECO:0000318"/>
    <property type="project" value="GO_Central"/>
</dbReference>
<dbReference type="Gene3D" id="3.30.60.20">
    <property type="match status" value="2"/>
</dbReference>
<keyword evidence="9" id="KW-0863">Zinc-finger</keyword>
<dbReference type="CDD" id="cd05570">
    <property type="entry name" value="STKc_PKC"/>
    <property type="match status" value="1"/>
</dbReference>
<feature type="domain" description="Protein kinase" evidence="21">
    <location>
        <begin position="367"/>
        <end position="627"/>
    </location>
</feature>
<dbReference type="HOGENOM" id="CLU_000288_54_4_1"/>
<dbReference type="PROSITE" id="PS00107">
    <property type="entry name" value="PROTEIN_KINASE_ATP"/>
    <property type="match status" value="1"/>
</dbReference>
<comment type="catalytic activity">
    <reaction evidence="14">
        <text>L-seryl-[protein] + ATP = O-phospho-L-seryl-[protein] + ADP + H(+)</text>
        <dbReference type="Rhea" id="RHEA:17989"/>
        <dbReference type="Rhea" id="RHEA-COMP:9863"/>
        <dbReference type="Rhea" id="RHEA-COMP:11604"/>
        <dbReference type="ChEBI" id="CHEBI:15378"/>
        <dbReference type="ChEBI" id="CHEBI:29999"/>
        <dbReference type="ChEBI" id="CHEBI:30616"/>
        <dbReference type="ChEBI" id="CHEBI:83421"/>
        <dbReference type="ChEBI" id="CHEBI:456216"/>
        <dbReference type="EC" id="2.7.11.13"/>
    </reaction>
</comment>
<dbReference type="OMA" id="VANCIMT"/>
<evidence type="ECO:0000256" key="1">
    <source>
        <dbReference type="ARBA" id="ARBA00005490"/>
    </source>
</evidence>
<name>T1FXY8_HELRO</name>
<evidence type="ECO:0000259" key="22">
    <source>
        <dbReference type="PROSITE" id="PS50081"/>
    </source>
</evidence>
<dbReference type="EnsemblMetazoa" id="HelroT64769">
    <property type="protein sequence ID" value="HelroP64769"/>
    <property type="gene ID" value="HelroG64769"/>
</dbReference>
<dbReference type="GO" id="GO:0004674">
    <property type="term" value="F:protein serine/threonine kinase activity"/>
    <property type="evidence" value="ECO:0000318"/>
    <property type="project" value="GO_Central"/>
</dbReference>
<dbReference type="GO" id="GO:0008270">
    <property type="term" value="F:zinc ion binding"/>
    <property type="evidence" value="ECO:0007669"/>
    <property type="project" value="UniProtKB-KW"/>
</dbReference>
<evidence type="ECO:0000256" key="19">
    <source>
        <dbReference type="PROSITE-ProRule" id="PRU10141"/>
    </source>
</evidence>
<dbReference type="PROSITE" id="PS00479">
    <property type="entry name" value="ZF_DAG_PE_1"/>
    <property type="match status" value="1"/>
</dbReference>
<keyword evidence="3 16" id="KW-0723">Serine/threonine-protein kinase</keyword>
<dbReference type="GO" id="GO:0004697">
    <property type="term" value="F:diacylglycerol-dependent serine/threonine kinase activity"/>
    <property type="evidence" value="ECO:0007669"/>
    <property type="project" value="UniProtKB-EC"/>
</dbReference>
<dbReference type="InterPro" id="IPR017441">
    <property type="entry name" value="Protein_kinase_ATP_BS"/>
</dbReference>
<dbReference type="PIRSF" id="PIRSF000551">
    <property type="entry name" value="PKC_delta"/>
    <property type="match status" value="1"/>
</dbReference>
<evidence type="ECO:0000259" key="20">
    <source>
        <dbReference type="PROSITE" id="PS50004"/>
    </source>
</evidence>
<dbReference type="SMART" id="SM00239">
    <property type="entry name" value="C2"/>
    <property type="match status" value="1"/>
</dbReference>
<comment type="function">
    <text evidence="15">PKC is activated by diacylglycerol which in turn phosphorylates a range of cellular proteins. PKC also serves as the receptor for phorbol esters, a class of tumor promoters.</text>
</comment>
<dbReference type="PANTHER" id="PTHR24351">
    <property type="entry name" value="RIBOSOMAL PROTEIN S6 KINASE"/>
    <property type="match status" value="1"/>
</dbReference>
<feature type="binding site" evidence="18">
    <location>
        <begin position="373"/>
        <end position="381"/>
    </location>
    <ligand>
        <name>ATP</name>
        <dbReference type="ChEBI" id="CHEBI:30616"/>
    </ligand>
</feature>
<dbReference type="EMBL" id="AMQM01000655">
    <property type="status" value="NOT_ANNOTATED_CDS"/>
    <property type="molecule type" value="Genomic_DNA"/>
</dbReference>
<feature type="active site" description="Proton acceptor" evidence="17">
    <location>
        <position position="491"/>
    </location>
</feature>
<dbReference type="InterPro" id="IPR008271">
    <property type="entry name" value="Ser/Thr_kinase_AS"/>
</dbReference>
<evidence type="ECO:0000256" key="15">
    <source>
        <dbReference type="ARBA" id="ARBA00056408"/>
    </source>
</evidence>
<feature type="binding site" evidence="18 19">
    <location>
        <position position="396"/>
    </location>
    <ligand>
        <name>ATP</name>
        <dbReference type="ChEBI" id="CHEBI:30616"/>
    </ligand>
</feature>
<reference evidence="26" key="1">
    <citation type="submission" date="2012-12" db="EMBL/GenBank/DDBJ databases">
        <authorList>
            <person name="Hellsten U."/>
            <person name="Grimwood J."/>
            <person name="Chapman J.A."/>
            <person name="Shapiro H."/>
            <person name="Aerts A."/>
            <person name="Otillar R.P."/>
            <person name="Terry A.Y."/>
            <person name="Boore J.L."/>
            <person name="Simakov O."/>
            <person name="Marletaz F."/>
            <person name="Cho S.-J."/>
            <person name="Edsinger-Gonzales E."/>
            <person name="Havlak P."/>
            <person name="Kuo D.-H."/>
            <person name="Larsson T."/>
            <person name="Lv J."/>
            <person name="Arendt D."/>
            <person name="Savage R."/>
            <person name="Osoegawa K."/>
            <person name="de Jong P."/>
            <person name="Lindberg D.R."/>
            <person name="Seaver E.C."/>
            <person name="Weisblat D.A."/>
            <person name="Putnam N.H."/>
            <person name="Grigoriev I.V."/>
            <person name="Rokhsar D.S."/>
        </authorList>
    </citation>
    <scope>NUCLEOTIDE SEQUENCE</scope>
</reference>
<evidence type="ECO:0000259" key="21">
    <source>
        <dbReference type="PROSITE" id="PS50011"/>
    </source>
</evidence>
<dbReference type="Pfam" id="PF00069">
    <property type="entry name" value="Pkinase"/>
    <property type="match status" value="1"/>
</dbReference>
<dbReference type="InParanoid" id="T1FXY8"/>
<dbReference type="RefSeq" id="XP_009015975.1">
    <property type="nucleotide sequence ID" value="XM_009017727.1"/>
</dbReference>
<protein>
    <recommendedName>
        <fullName evidence="2 16">Protein kinase C</fullName>
        <ecNumber evidence="2 16">2.7.11.13</ecNumber>
    </recommendedName>
</protein>
<keyword evidence="11" id="KW-0862">Zinc</keyword>
<dbReference type="KEGG" id="hro:HELRODRAFT_64769"/>
<dbReference type="SUPFAM" id="SSF49562">
    <property type="entry name" value="C2 domain (Calcium/lipid-binding domain, CaLB)"/>
    <property type="match status" value="1"/>
</dbReference>
<dbReference type="InterPro" id="IPR020454">
    <property type="entry name" value="DAG/PE-bd"/>
</dbReference>
<dbReference type="InterPro" id="IPR046349">
    <property type="entry name" value="C1-like_sf"/>
</dbReference>
<dbReference type="FunFam" id="3.30.200.20:FF:000103">
    <property type="entry name" value="Protein kinase C"/>
    <property type="match status" value="1"/>
</dbReference>
<dbReference type="Pfam" id="PF00433">
    <property type="entry name" value="Pkinase_C"/>
    <property type="match status" value="1"/>
</dbReference>
<dbReference type="InterPro" id="IPR011009">
    <property type="entry name" value="Kinase-like_dom_sf"/>
</dbReference>
<dbReference type="Pfam" id="PF00130">
    <property type="entry name" value="C1_1"/>
    <property type="match status" value="2"/>
</dbReference>
<dbReference type="OrthoDB" id="63267at2759"/>
<keyword evidence="6" id="KW-0479">Metal-binding</keyword>
<evidence type="ECO:0000256" key="6">
    <source>
        <dbReference type="ARBA" id="ARBA00022723"/>
    </source>
</evidence>
<dbReference type="CTD" id="20213686"/>
<dbReference type="PROSITE" id="PS50011">
    <property type="entry name" value="PROTEIN_KINASE_DOM"/>
    <property type="match status" value="1"/>
</dbReference>
<dbReference type="FunFam" id="3.30.60.20:FF:000003">
    <property type="entry name" value="Protein kinase C delta"/>
    <property type="match status" value="1"/>
</dbReference>
<dbReference type="SUPFAM" id="SSF57889">
    <property type="entry name" value="Cysteine-rich domain"/>
    <property type="match status" value="2"/>
</dbReference>
<dbReference type="InterPro" id="IPR035892">
    <property type="entry name" value="C2_domain_sf"/>
</dbReference>
<evidence type="ECO:0000259" key="23">
    <source>
        <dbReference type="PROSITE" id="PS51285"/>
    </source>
</evidence>
<dbReference type="InterPro" id="IPR000719">
    <property type="entry name" value="Prot_kinase_dom"/>
</dbReference>
<dbReference type="CDD" id="cd20838">
    <property type="entry name" value="C1_nPKC_epsilon-like_rpt2"/>
    <property type="match status" value="1"/>
</dbReference>
<keyword evidence="8 16" id="KW-0547">Nucleotide-binding</keyword>
<dbReference type="PROSITE" id="PS00108">
    <property type="entry name" value="PROTEIN_KINASE_ST"/>
    <property type="match status" value="1"/>
</dbReference>
<dbReference type="AlphaFoldDB" id="T1FXY8"/>
<accession>T1FXY8</accession>
<dbReference type="Gene3D" id="3.30.200.20">
    <property type="entry name" value="Phosphorylase Kinase, domain 1"/>
    <property type="match status" value="1"/>
</dbReference>
<dbReference type="EMBL" id="KB096324">
    <property type="protein sequence ID" value="ESO06607.1"/>
    <property type="molecule type" value="Genomic_DNA"/>
</dbReference>
<evidence type="ECO:0000256" key="3">
    <source>
        <dbReference type="ARBA" id="ARBA00022527"/>
    </source>
</evidence>
<reference evidence="24 26" key="2">
    <citation type="journal article" date="2013" name="Nature">
        <title>Insights into bilaterian evolution from three spiralian genomes.</title>
        <authorList>
            <person name="Simakov O."/>
            <person name="Marletaz F."/>
            <person name="Cho S.J."/>
            <person name="Edsinger-Gonzales E."/>
            <person name="Havlak P."/>
            <person name="Hellsten U."/>
            <person name="Kuo D.H."/>
            <person name="Larsson T."/>
            <person name="Lv J."/>
            <person name="Arendt D."/>
            <person name="Savage R."/>
            <person name="Osoegawa K."/>
            <person name="de Jong P."/>
            <person name="Grimwood J."/>
            <person name="Chapman J.A."/>
            <person name="Shapiro H."/>
            <person name="Aerts A."/>
            <person name="Otillar R.P."/>
            <person name="Terry A.Y."/>
            <person name="Boore J.L."/>
            <person name="Grigoriev I.V."/>
            <person name="Lindberg D.R."/>
            <person name="Seaver E.C."/>
            <person name="Weisblat D.A."/>
            <person name="Putnam N.H."/>
            <person name="Rokhsar D.S."/>
        </authorList>
    </citation>
    <scope>NUCLEOTIDE SEQUENCE</scope>
</reference>
<dbReference type="FunFam" id="1.10.510.10:FF:000126">
    <property type="entry name" value="Protein kinase C epsilon"/>
    <property type="match status" value="1"/>
</dbReference>
<evidence type="ECO:0000256" key="8">
    <source>
        <dbReference type="ARBA" id="ARBA00022741"/>
    </source>
</evidence>
<feature type="domain" description="AGC-kinase C-terminal" evidence="23">
    <location>
        <begin position="629"/>
        <end position="696"/>
    </location>
</feature>
<evidence type="ECO:0000256" key="9">
    <source>
        <dbReference type="ARBA" id="ARBA00022771"/>
    </source>
</evidence>
<dbReference type="GeneID" id="20213686"/>
<sequence length="696" mass="79225">MVYFNGTLIISVFEAKDLKPTNFSTRHQVVSVRGLKASLDSYVTIDVDDKVLARTKTKQKTYCPVWNEKFTAEIHNGQNLCITVFHDTNIPPDEFVANCIMTFEEFITMGEAAETWIKLEPSGQLKISADLNGTFCEGDLPKERIFKEHAGPHHKRHGAMKRRVHQVRGHKFMATFFKQPTFCSICNDFIWGLTSPQGYQCQVCTCVVHKRCHQDIITICPGMKHSKNKNNEVPGHRFKIEVPHRFKVHNYKRFTFCDHCGSLLYGLFRQGLQCDACKRNVHKRCEKNIPFDCGINTGQMGKILKELGLSGESHNVPASATTNAYHNHHHHHLAALSLSSSTDKIPSSSSSPSSSLSSSFGFLLSDFTLIKVLGKGSFGKVLLAEHRPTSSLYALKVLKKSSVLMDDDVDCVMTEKRVLSLNAKHPFLTSIHFCFQTEDKLIFVMEYMAGGDLMFQILAAQKFDEKRTRFYSSEVILALMFLHKHGVIYRDLKLDNIMLDSEGHCKIADFGMCKDNMFPGDTTLTFCGTPDYIAPEVLQEQEYNYTVDWWTMGVLMYEMMAGQPPFDGESEEDLFESIQCDELLFPVWLSKEAVSVLKGFMTKDPYKRLGCVEELGGEEAIKKHEFFQGKIDWTAVEERRVEPPFKPKIMSRYDVSNFETTFTDTRPTLTPTDSKVIRNISQKEFHGFSFINPDFG</sequence>
<evidence type="ECO:0000256" key="14">
    <source>
        <dbReference type="ARBA" id="ARBA00047470"/>
    </source>
</evidence>
<dbReference type="PROSITE" id="PS50081">
    <property type="entry name" value="ZF_DAG_PE_2"/>
    <property type="match status" value="2"/>
</dbReference>
<reference evidence="25" key="3">
    <citation type="submission" date="2015-06" db="UniProtKB">
        <authorList>
            <consortium name="EnsemblMetazoa"/>
        </authorList>
    </citation>
    <scope>IDENTIFICATION</scope>
</reference>
<evidence type="ECO:0000256" key="11">
    <source>
        <dbReference type="ARBA" id="ARBA00022833"/>
    </source>
</evidence>
<comment type="catalytic activity">
    <reaction evidence="13 16">
        <text>L-threonyl-[protein] + ATP = O-phospho-L-threonyl-[protein] + ADP + H(+)</text>
        <dbReference type="Rhea" id="RHEA:46608"/>
        <dbReference type="Rhea" id="RHEA-COMP:11060"/>
        <dbReference type="Rhea" id="RHEA-COMP:11605"/>
        <dbReference type="ChEBI" id="CHEBI:15378"/>
        <dbReference type="ChEBI" id="CHEBI:30013"/>
        <dbReference type="ChEBI" id="CHEBI:30616"/>
        <dbReference type="ChEBI" id="CHEBI:61977"/>
        <dbReference type="ChEBI" id="CHEBI:456216"/>
        <dbReference type="EC" id="2.7.11.13"/>
    </reaction>
</comment>
<keyword evidence="26" id="KW-1185">Reference proteome</keyword>
<proteinExistence type="inferred from homology"/>
<evidence type="ECO:0000256" key="16">
    <source>
        <dbReference type="PIRNR" id="PIRNR000551"/>
    </source>
</evidence>
<keyword evidence="12 16" id="KW-0067">ATP-binding</keyword>
<dbReference type="PROSITE" id="PS50004">
    <property type="entry name" value="C2"/>
    <property type="match status" value="1"/>
</dbReference>
<evidence type="ECO:0000256" key="18">
    <source>
        <dbReference type="PIRSR" id="PIRSR000551-51"/>
    </source>
</evidence>
<dbReference type="Gene3D" id="2.60.40.150">
    <property type="entry name" value="C2 domain"/>
    <property type="match status" value="1"/>
</dbReference>
<evidence type="ECO:0000256" key="17">
    <source>
        <dbReference type="PIRSR" id="PIRSR000551-50"/>
    </source>
</evidence>
<dbReference type="Pfam" id="PF00168">
    <property type="entry name" value="C2"/>
    <property type="match status" value="1"/>
</dbReference>
<dbReference type="EC" id="2.7.11.13" evidence="2 16"/>
<dbReference type="Proteomes" id="UP000015101">
    <property type="component" value="Unassembled WGS sequence"/>
</dbReference>
<dbReference type="InterPro" id="IPR014376">
    <property type="entry name" value="Prot_kin_PKC_delta"/>
</dbReference>
<evidence type="ECO:0000256" key="5">
    <source>
        <dbReference type="ARBA" id="ARBA00022679"/>
    </source>
</evidence>
<dbReference type="SMART" id="SM00220">
    <property type="entry name" value="S_TKc"/>
    <property type="match status" value="1"/>
</dbReference>
<dbReference type="SUPFAM" id="SSF56112">
    <property type="entry name" value="Protein kinase-like (PK-like)"/>
    <property type="match status" value="1"/>
</dbReference>
<evidence type="ECO:0000313" key="26">
    <source>
        <dbReference type="Proteomes" id="UP000015101"/>
    </source>
</evidence>
<dbReference type="Gene3D" id="1.10.510.10">
    <property type="entry name" value="Transferase(Phosphotransferase) domain 1"/>
    <property type="match status" value="1"/>
</dbReference>
<evidence type="ECO:0000256" key="4">
    <source>
        <dbReference type="ARBA" id="ARBA00022553"/>
    </source>
</evidence>